<comment type="caution">
    <text evidence="1">The sequence shown here is derived from an EMBL/GenBank/DDBJ whole genome shotgun (WGS) entry which is preliminary data.</text>
</comment>
<proteinExistence type="predicted"/>
<organism evidence="1 2">
    <name type="scientific">Clostridium tetani</name>
    <dbReference type="NCBI Taxonomy" id="1513"/>
    <lineage>
        <taxon>Bacteria</taxon>
        <taxon>Bacillati</taxon>
        <taxon>Bacillota</taxon>
        <taxon>Clostridia</taxon>
        <taxon>Eubacteriales</taxon>
        <taxon>Clostridiaceae</taxon>
        <taxon>Clostridium</taxon>
    </lineage>
</organism>
<reference evidence="1 2" key="1">
    <citation type="submission" date="2018-06" db="EMBL/GenBank/DDBJ databases">
        <title>Genome conservation of Clostridium tetani.</title>
        <authorList>
            <person name="Bruggemann H."/>
            <person name="Popoff M.R."/>
        </authorList>
    </citation>
    <scope>NUCLEOTIDE SEQUENCE [LARGE SCALE GENOMIC DNA]</scope>
    <source>
        <strain evidence="1 2">63.05</strain>
    </source>
</reference>
<evidence type="ECO:0000313" key="2">
    <source>
        <dbReference type="Proteomes" id="UP000290273"/>
    </source>
</evidence>
<dbReference type="Proteomes" id="UP000290273">
    <property type="component" value="Unassembled WGS sequence"/>
</dbReference>
<protein>
    <submittedName>
        <fullName evidence="1">Uncharacterized protein</fullName>
    </submittedName>
</protein>
<evidence type="ECO:0000313" key="1">
    <source>
        <dbReference type="EMBL" id="RXI57407.1"/>
    </source>
</evidence>
<gene>
    <name evidence="1" type="ORF">DP131_05245</name>
</gene>
<name>A0ABY0EQP0_CLOTA</name>
<accession>A0ABY0EQP0</accession>
<dbReference type="RefSeq" id="WP_039261220.1">
    <property type="nucleotide sequence ID" value="NZ_JSWD01000062.1"/>
</dbReference>
<dbReference type="EMBL" id="QMAU01000022">
    <property type="protein sequence ID" value="RXI57407.1"/>
    <property type="molecule type" value="Genomic_DNA"/>
</dbReference>
<sequence length="62" mass="7080">MKPKSFNLVYLDTKEKIINTLNEVGLPVVAMQSLINEIKQIIDINAKEIIHKERGEMNGEEV</sequence>